<dbReference type="Pfam" id="PF00318">
    <property type="entry name" value="Ribosomal_S2"/>
    <property type="match status" value="1"/>
</dbReference>
<dbReference type="PANTHER" id="PTHR12534:SF0">
    <property type="entry name" value="SMALL RIBOSOMAL SUBUNIT PROTEIN US2M"/>
    <property type="match status" value="1"/>
</dbReference>
<sequence length="144" mass="16404">MEEITLPSLLEAGCHFGHKSERWHPKARDFIYTEKDGIHIIDLAKTKVGLEAAMTFVKELVAGGGDLLFVGTKRQAMGVVAEEASRVGAPYFVERWIGGFLTNWEEIKKNIDKINRLKEGKATGFWKKFPKHEQSKLSRYLDRL</sequence>
<feature type="non-terminal residue" evidence="6">
    <location>
        <position position="144"/>
    </location>
</feature>
<keyword evidence="3" id="KW-0687">Ribonucleoprotein</keyword>
<evidence type="ECO:0000256" key="4">
    <source>
        <dbReference type="ARBA" id="ARBA00035256"/>
    </source>
</evidence>
<evidence type="ECO:0000256" key="2">
    <source>
        <dbReference type="ARBA" id="ARBA00022980"/>
    </source>
</evidence>
<dbReference type="CDD" id="cd01425">
    <property type="entry name" value="RPS2"/>
    <property type="match status" value="1"/>
</dbReference>
<comment type="caution">
    <text evidence="6">The sequence shown here is derived from an EMBL/GenBank/DDBJ whole genome shotgun (WGS) entry which is preliminary data.</text>
</comment>
<comment type="similarity">
    <text evidence="1">Belongs to the universal ribosomal protein uS2 family.</text>
</comment>
<dbReference type="PANTHER" id="PTHR12534">
    <property type="entry name" value="30S RIBOSOMAL PROTEIN S2 PROKARYOTIC AND ORGANELLAR"/>
    <property type="match status" value="1"/>
</dbReference>
<dbReference type="AlphaFoldDB" id="A0A1F6B1C0"/>
<name>A0A1F6B1C0_9BACT</name>
<protein>
    <recommendedName>
        <fullName evidence="4">Small ribosomal subunit protein uS2</fullName>
    </recommendedName>
    <alternativeName>
        <fullName evidence="5">30S ribosomal protein S2</fullName>
    </alternativeName>
</protein>
<dbReference type="GO" id="GO:0022627">
    <property type="term" value="C:cytosolic small ribosomal subunit"/>
    <property type="evidence" value="ECO:0007669"/>
    <property type="project" value="TreeGrafter"/>
</dbReference>
<dbReference type="InterPro" id="IPR023591">
    <property type="entry name" value="Ribosomal_uS2_flav_dom_sf"/>
</dbReference>
<evidence type="ECO:0000313" key="6">
    <source>
        <dbReference type="EMBL" id="OGG30716.1"/>
    </source>
</evidence>
<dbReference type="InterPro" id="IPR005706">
    <property type="entry name" value="Ribosomal_uS2_bac/mit/plastid"/>
</dbReference>
<evidence type="ECO:0000256" key="1">
    <source>
        <dbReference type="ARBA" id="ARBA00006242"/>
    </source>
</evidence>
<proteinExistence type="inferred from homology"/>
<dbReference type="InterPro" id="IPR001865">
    <property type="entry name" value="Ribosomal_uS2"/>
</dbReference>
<evidence type="ECO:0000313" key="7">
    <source>
        <dbReference type="Proteomes" id="UP000176409"/>
    </source>
</evidence>
<dbReference type="PRINTS" id="PR00395">
    <property type="entry name" value="RIBOSOMALS2"/>
</dbReference>
<dbReference type="Proteomes" id="UP000176409">
    <property type="component" value="Unassembled WGS sequence"/>
</dbReference>
<organism evidence="6 7">
    <name type="scientific">Candidatus Gottesmanbacteria bacterium RIFCSPLOWO2_01_FULL_49_10</name>
    <dbReference type="NCBI Taxonomy" id="1798396"/>
    <lineage>
        <taxon>Bacteria</taxon>
        <taxon>Candidatus Gottesmaniibacteriota</taxon>
    </lineage>
</organism>
<dbReference type="GO" id="GO:0003735">
    <property type="term" value="F:structural constituent of ribosome"/>
    <property type="evidence" value="ECO:0007669"/>
    <property type="project" value="InterPro"/>
</dbReference>
<reference evidence="6 7" key="1">
    <citation type="journal article" date="2016" name="Nat. Commun.">
        <title>Thousands of microbial genomes shed light on interconnected biogeochemical processes in an aquifer system.</title>
        <authorList>
            <person name="Anantharaman K."/>
            <person name="Brown C.T."/>
            <person name="Hug L.A."/>
            <person name="Sharon I."/>
            <person name="Castelle C.J."/>
            <person name="Probst A.J."/>
            <person name="Thomas B.C."/>
            <person name="Singh A."/>
            <person name="Wilkins M.J."/>
            <person name="Karaoz U."/>
            <person name="Brodie E.L."/>
            <person name="Williams K.H."/>
            <person name="Hubbard S.S."/>
            <person name="Banfield J.F."/>
        </authorList>
    </citation>
    <scope>NUCLEOTIDE SEQUENCE [LARGE SCALE GENOMIC DNA]</scope>
</reference>
<dbReference type="HAMAP" id="MF_00291_B">
    <property type="entry name" value="Ribosomal_uS2_B"/>
    <property type="match status" value="1"/>
</dbReference>
<evidence type="ECO:0000256" key="3">
    <source>
        <dbReference type="ARBA" id="ARBA00023274"/>
    </source>
</evidence>
<keyword evidence="2 6" id="KW-0689">Ribosomal protein</keyword>
<dbReference type="STRING" id="1798396.A2973_05450"/>
<accession>A0A1F6B1C0</accession>
<dbReference type="NCBIfam" id="TIGR01011">
    <property type="entry name" value="rpsB_bact"/>
    <property type="match status" value="1"/>
</dbReference>
<gene>
    <name evidence="6" type="ORF">A2973_05450</name>
</gene>
<dbReference type="SUPFAM" id="SSF52313">
    <property type="entry name" value="Ribosomal protein S2"/>
    <property type="match status" value="1"/>
</dbReference>
<dbReference type="Gene3D" id="3.40.50.10490">
    <property type="entry name" value="Glucose-6-phosphate isomerase like protein, domain 1"/>
    <property type="match status" value="1"/>
</dbReference>
<dbReference type="GO" id="GO:0006412">
    <property type="term" value="P:translation"/>
    <property type="evidence" value="ECO:0007669"/>
    <property type="project" value="InterPro"/>
</dbReference>
<evidence type="ECO:0000256" key="5">
    <source>
        <dbReference type="ARBA" id="ARBA00035518"/>
    </source>
</evidence>
<dbReference type="EMBL" id="MFJZ01000007">
    <property type="protein sequence ID" value="OGG30716.1"/>
    <property type="molecule type" value="Genomic_DNA"/>
</dbReference>